<reference evidence="9 10" key="1">
    <citation type="submission" date="2017-03" db="EMBL/GenBank/DDBJ databases">
        <title>Genomes of endolithic fungi from Antarctica.</title>
        <authorList>
            <person name="Coleine C."/>
            <person name="Masonjones S."/>
            <person name="Stajich J.E."/>
        </authorList>
    </citation>
    <scope>NUCLEOTIDE SEQUENCE [LARGE SCALE GENOMIC DNA]</scope>
    <source>
        <strain evidence="9 10">CCFEE 6314</strain>
    </source>
</reference>
<dbReference type="OrthoDB" id="1103324at2759"/>
<accession>A0A438N7D1</accession>
<comment type="cofactor">
    <cofactor evidence="1 7">
        <name>heme</name>
        <dbReference type="ChEBI" id="CHEBI:30413"/>
    </cofactor>
</comment>
<keyword evidence="8" id="KW-1133">Transmembrane helix</keyword>
<keyword evidence="7" id="KW-0349">Heme</keyword>
<dbReference type="Proteomes" id="UP000288859">
    <property type="component" value="Unassembled WGS sequence"/>
</dbReference>
<feature type="binding site" description="axial binding residue" evidence="7">
    <location>
        <position position="443"/>
    </location>
    <ligand>
        <name>heme</name>
        <dbReference type="ChEBI" id="CHEBI:30413"/>
    </ligand>
    <ligandPart>
        <name>Fe</name>
        <dbReference type="ChEBI" id="CHEBI:18248"/>
    </ligandPart>
</feature>
<keyword evidence="5 7" id="KW-0408">Iron</keyword>
<dbReference type="PANTHER" id="PTHR46300">
    <property type="entry name" value="P450, PUTATIVE (EUROFUNG)-RELATED-RELATED"/>
    <property type="match status" value="1"/>
</dbReference>
<dbReference type="InterPro" id="IPR002401">
    <property type="entry name" value="Cyt_P450_E_grp-I"/>
</dbReference>
<organism evidence="9 10">
    <name type="scientific">Exophiala mesophila</name>
    <name type="common">Black yeast-like fungus</name>
    <dbReference type="NCBI Taxonomy" id="212818"/>
    <lineage>
        <taxon>Eukaryota</taxon>
        <taxon>Fungi</taxon>
        <taxon>Dikarya</taxon>
        <taxon>Ascomycota</taxon>
        <taxon>Pezizomycotina</taxon>
        <taxon>Eurotiomycetes</taxon>
        <taxon>Chaetothyriomycetidae</taxon>
        <taxon>Chaetothyriales</taxon>
        <taxon>Herpotrichiellaceae</taxon>
        <taxon>Exophiala</taxon>
    </lineage>
</organism>
<dbReference type="InterPro" id="IPR036396">
    <property type="entry name" value="Cyt_P450_sf"/>
</dbReference>
<evidence type="ECO:0000256" key="7">
    <source>
        <dbReference type="PIRSR" id="PIRSR602401-1"/>
    </source>
</evidence>
<dbReference type="GO" id="GO:0020037">
    <property type="term" value="F:heme binding"/>
    <property type="evidence" value="ECO:0007669"/>
    <property type="project" value="InterPro"/>
</dbReference>
<evidence type="ECO:0000256" key="5">
    <source>
        <dbReference type="ARBA" id="ARBA00023004"/>
    </source>
</evidence>
<evidence type="ECO:0000256" key="6">
    <source>
        <dbReference type="ARBA" id="ARBA00023033"/>
    </source>
</evidence>
<dbReference type="PRINTS" id="PR00463">
    <property type="entry name" value="EP450I"/>
</dbReference>
<keyword evidence="8" id="KW-0812">Transmembrane</keyword>
<dbReference type="GO" id="GO:0016705">
    <property type="term" value="F:oxidoreductase activity, acting on paired donors, with incorporation or reduction of molecular oxygen"/>
    <property type="evidence" value="ECO:0007669"/>
    <property type="project" value="InterPro"/>
</dbReference>
<name>A0A438N7D1_EXOME</name>
<feature type="transmembrane region" description="Helical" evidence="8">
    <location>
        <begin position="6"/>
        <end position="25"/>
    </location>
</feature>
<comment type="similarity">
    <text evidence="2">Belongs to the cytochrome P450 family.</text>
</comment>
<dbReference type="Pfam" id="PF00067">
    <property type="entry name" value="p450"/>
    <property type="match status" value="1"/>
</dbReference>
<dbReference type="VEuPathDB" id="FungiDB:PV10_08476"/>
<evidence type="ECO:0000313" key="9">
    <source>
        <dbReference type="EMBL" id="RVX71670.1"/>
    </source>
</evidence>
<comment type="caution">
    <text evidence="9">The sequence shown here is derived from an EMBL/GenBank/DDBJ whole genome shotgun (WGS) entry which is preliminary data.</text>
</comment>
<keyword evidence="6" id="KW-0503">Monooxygenase</keyword>
<keyword evidence="3 7" id="KW-0479">Metal-binding</keyword>
<keyword evidence="8" id="KW-0472">Membrane</keyword>
<evidence type="ECO:0000256" key="1">
    <source>
        <dbReference type="ARBA" id="ARBA00001971"/>
    </source>
</evidence>
<dbReference type="SUPFAM" id="SSF48264">
    <property type="entry name" value="Cytochrome P450"/>
    <property type="match status" value="1"/>
</dbReference>
<dbReference type="InterPro" id="IPR050364">
    <property type="entry name" value="Cytochrome_P450_fung"/>
</dbReference>
<evidence type="ECO:0008006" key="11">
    <source>
        <dbReference type="Google" id="ProtNLM"/>
    </source>
</evidence>
<dbReference type="Gene3D" id="1.10.630.10">
    <property type="entry name" value="Cytochrome P450"/>
    <property type="match status" value="1"/>
</dbReference>
<gene>
    <name evidence="9" type="ORF">B0A52_03854</name>
</gene>
<keyword evidence="4" id="KW-0560">Oxidoreductase</keyword>
<dbReference type="CDD" id="cd11065">
    <property type="entry name" value="CYP64-like"/>
    <property type="match status" value="1"/>
</dbReference>
<dbReference type="PRINTS" id="PR00385">
    <property type="entry name" value="P450"/>
</dbReference>
<sequence>MTLYLFPAIGIAFLGVLSYVVLFVGRRGRGFPDGPPTLPVIGNLHQLPKKKVFLQFTKWAKQYGGMYSLKLGHGTAVVLTDRRIIKQLMDKRASISSNRPRSYVSQDLVTENDHLLWMNNTPTWRVGRKLIHQDLTESLCEKEHAKIQHAETTQLLYDILETPDLWINHLKRFSNSIIMSIVYGIRSPASNSPYISRLNELVEIWARINEFGATPPVDLYPFLKWVPEKLLGNWVTRAKKVHDELDVLYYRLLAMVRKRREAIGSKGCIMDRLLDQQEKSGMHDHLVALLGGVTIKGGSDTSAATLSSAVQALITWPEVQKKAQAELDRVVGDDRLPTIADYDQLPYIAMLVKETMRWRPIAPLGVPHALSEDEVVDGKFLPKGTICFVNVWGLHHDENIFPDSQTFNPDRYEGRTQFAAEYANSADFNARDHYGYGNGRRLCPGIHLADRNLYHALAKILWAFDLSMAEDPATGKPIVPDTSIETGYREGLTNAAYDFPCKFTVRSEARRQTILREMADAKANVFSKFESTDFS</sequence>
<evidence type="ECO:0000256" key="3">
    <source>
        <dbReference type="ARBA" id="ARBA00022723"/>
    </source>
</evidence>
<dbReference type="PANTHER" id="PTHR46300:SF2">
    <property type="entry name" value="CYTOCHROME P450 MONOOXYGENASE ALNH-RELATED"/>
    <property type="match status" value="1"/>
</dbReference>
<proteinExistence type="inferred from homology"/>
<dbReference type="InterPro" id="IPR001128">
    <property type="entry name" value="Cyt_P450"/>
</dbReference>
<protein>
    <recommendedName>
        <fullName evidence="11">Cytochrome P450</fullName>
    </recommendedName>
</protein>
<evidence type="ECO:0000256" key="2">
    <source>
        <dbReference type="ARBA" id="ARBA00010617"/>
    </source>
</evidence>
<evidence type="ECO:0000256" key="8">
    <source>
        <dbReference type="SAM" id="Phobius"/>
    </source>
</evidence>
<evidence type="ECO:0000313" key="10">
    <source>
        <dbReference type="Proteomes" id="UP000288859"/>
    </source>
</evidence>
<dbReference type="GO" id="GO:0004497">
    <property type="term" value="F:monooxygenase activity"/>
    <property type="evidence" value="ECO:0007669"/>
    <property type="project" value="UniProtKB-KW"/>
</dbReference>
<dbReference type="AlphaFoldDB" id="A0A438N7D1"/>
<dbReference type="GO" id="GO:0005506">
    <property type="term" value="F:iron ion binding"/>
    <property type="evidence" value="ECO:0007669"/>
    <property type="project" value="InterPro"/>
</dbReference>
<evidence type="ECO:0000256" key="4">
    <source>
        <dbReference type="ARBA" id="ARBA00023002"/>
    </source>
</evidence>
<dbReference type="EMBL" id="NAJM01000016">
    <property type="protein sequence ID" value="RVX71670.1"/>
    <property type="molecule type" value="Genomic_DNA"/>
</dbReference>